<proteinExistence type="predicted"/>
<organism evidence="2 3">
    <name type="scientific">Papaver atlanticum</name>
    <dbReference type="NCBI Taxonomy" id="357466"/>
    <lineage>
        <taxon>Eukaryota</taxon>
        <taxon>Viridiplantae</taxon>
        <taxon>Streptophyta</taxon>
        <taxon>Embryophyta</taxon>
        <taxon>Tracheophyta</taxon>
        <taxon>Spermatophyta</taxon>
        <taxon>Magnoliopsida</taxon>
        <taxon>Ranunculales</taxon>
        <taxon>Papaveraceae</taxon>
        <taxon>Papaveroideae</taxon>
        <taxon>Papaver</taxon>
    </lineage>
</organism>
<reference evidence="2" key="1">
    <citation type="submission" date="2022-04" db="EMBL/GenBank/DDBJ databases">
        <title>A functionally conserved STORR gene fusion in Papaver species that diverged 16.8 million years ago.</title>
        <authorList>
            <person name="Catania T."/>
        </authorList>
    </citation>
    <scope>NUCLEOTIDE SEQUENCE</scope>
    <source>
        <strain evidence="2">S-188037</strain>
    </source>
</reference>
<dbReference type="PANTHER" id="PTHR43201">
    <property type="entry name" value="ACYL-COA SYNTHETASE"/>
    <property type="match status" value="1"/>
</dbReference>
<comment type="caution">
    <text evidence="2">The sequence shown here is derived from an EMBL/GenBank/DDBJ whole genome shotgun (WGS) entry which is preliminary data.</text>
</comment>
<dbReference type="PANTHER" id="PTHR43201:SF32">
    <property type="entry name" value="2-SUCCINYLBENZOATE--COA LIGASE, CHLOROPLASTIC_PEROXISOMAL"/>
    <property type="match status" value="1"/>
</dbReference>
<dbReference type="GO" id="GO:0006631">
    <property type="term" value="P:fatty acid metabolic process"/>
    <property type="evidence" value="ECO:0007669"/>
    <property type="project" value="TreeGrafter"/>
</dbReference>
<feature type="domain" description="AMP-dependent synthetase/ligase" evidence="1">
    <location>
        <begin position="30"/>
        <end position="98"/>
    </location>
</feature>
<dbReference type="Pfam" id="PF00501">
    <property type="entry name" value="AMP-binding"/>
    <property type="match status" value="1"/>
</dbReference>
<protein>
    <recommendedName>
        <fullName evidence="1">AMP-dependent synthetase/ligase domain-containing protein</fullName>
    </recommendedName>
</protein>
<dbReference type="InterPro" id="IPR000873">
    <property type="entry name" value="AMP-dep_synth/lig_dom"/>
</dbReference>
<evidence type="ECO:0000259" key="1">
    <source>
        <dbReference type="Pfam" id="PF00501"/>
    </source>
</evidence>
<name>A0AAD4XVT0_9MAGN</name>
<dbReference type="GO" id="GO:0031956">
    <property type="term" value="F:medium-chain fatty acid-CoA ligase activity"/>
    <property type="evidence" value="ECO:0007669"/>
    <property type="project" value="TreeGrafter"/>
</dbReference>
<dbReference type="Proteomes" id="UP001202328">
    <property type="component" value="Unassembled WGS sequence"/>
</dbReference>
<gene>
    <name evidence="2" type="ORF">MKW98_018801</name>
</gene>
<sequence length="98" mass="10903">MTDVDNSSNQQYLGHICQCLSRISTARNYRVFTIFGDRRKTGLEFVQSVCELANGLSELGIQKGDVVAIAALNSDLYLEWLLAISFVGGISAPLNYRW</sequence>
<feature type="non-terminal residue" evidence="2">
    <location>
        <position position="98"/>
    </location>
</feature>
<evidence type="ECO:0000313" key="3">
    <source>
        <dbReference type="Proteomes" id="UP001202328"/>
    </source>
</evidence>
<dbReference type="Gene3D" id="3.40.50.980">
    <property type="match status" value="1"/>
</dbReference>
<evidence type="ECO:0000313" key="2">
    <source>
        <dbReference type="EMBL" id="KAI3951636.1"/>
    </source>
</evidence>
<dbReference type="AlphaFoldDB" id="A0AAD4XVT0"/>
<dbReference type="SUPFAM" id="SSF56801">
    <property type="entry name" value="Acetyl-CoA synthetase-like"/>
    <property type="match status" value="1"/>
</dbReference>
<dbReference type="EMBL" id="JAJJMB010002411">
    <property type="protein sequence ID" value="KAI3951636.1"/>
    <property type="molecule type" value="Genomic_DNA"/>
</dbReference>
<keyword evidence="3" id="KW-1185">Reference proteome</keyword>
<accession>A0AAD4XVT0</accession>